<dbReference type="Proteomes" id="UP000827284">
    <property type="component" value="Unassembled WGS sequence"/>
</dbReference>
<evidence type="ECO:0000313" key="4">
    <source>
        <dbReference type="Proteomes" id="UP000827284"/>
    </source>
</evidence>
<reference evidence="3" key="1">
    <citation type="submission" date="2021-11" db="EMBL/GenBank/DDBJ databases">
        <authorList>
            <person name="Herlambang A."/>
            <person name="Guo Y."/>
            <person name="Takashima Y."/>
            <person name="Nishizawa T."/>
        </authorList>
    </citation>
    <scope>NUCLEOTIDE SEQUENCE</scope>
    <source>
        <strain evidence="3">E1425</strain>
    </source>
</reference>
<dbReference type="InterPro" id="IPR052766">
    <property type="entry name" value="S41A_metabolite_peptidase"/>
</dbReference>
<evidence type="ECO:0000313" key="3">
    <source>
        <dbReference type="EMBL" id="GJJ73483.1"/>
    </source>
</evidence>
<sequence length="736" mass="79461">MKIASILTLAAALCAVSVNAAAAAAPHSTTTTKHVAKATSTTTKHAKATTTTTKNHKTTAKAKTTANAKTTTKAKTSTKPATKPATKPTNAPKAKDPCATLAQEGKKEGLSLSYAAVKGCYEAQPFNADLAAKTLAAIENSLGNFYAFVDQAKSGPTTVSGSPLQTAKVDIMGQLAKIKATKWKNDYEFQMALTYLTLSANDGHLAYTNNCYRTATFSQPLSLYAPVVNGTQDVRVFFVDTTVTKSGLPKDPSSLLDCKVVTIDGQPALKAIQDFTDRTSAISKDPGVRLNDALASTSWYSDWSTSPGGFAKRWEVPAKSSMDYTLQCGTKTQKLTIPWAVEPSDNFEANTFKDRATYWNVQCVASPSPYDSNIHTRALPDTEPAPEKRVIVAPAVRLFRERGTIALPKGGPRNGDGKAPSIITQATHLFTASTTIFYQLKGSSKNTCVAVIATEEAANFQYDASDYTDFIKGMQLMQSKGCTKLILDMTNNGGGSVDFAYFVNQLLFPTAKPYFAQDLRDNSLVQGAAKMAIKSTRGLSIFDARGYVSDATNKAYKDGSMFTKGVNYSRGGATVTFSQRTYFEHSWPFLPLKKNALKWKPKDISIITNGFCGSACTMIATRFAVVHGIKTYSIGGIAKRPLSYFSFPGGFVMDNAAIVSDLRSIQFKGGKTAPVSLPIMGYLNLAVGEIYAKDNSTLPIEYDSQWFAANVHLDQDPVSARHPDQVWVKIAKDFSK</sequence>
<gene>
    <name evidence="3" type="ORF">EMPS_05841</name>
</gene>
<proteinExistence type="predicted"/>
<evidence type="ECO:0000256" key="2">
    <source>
        <dbReference type="SAM" id="SignalP"/>
    </source>
</evidence>
<accession>A0A9P3HBM4</accession>
<feature type="compositionally biased region" description="Low complexity" evidence="1">
    <location>
        <begin position="61"/>
        <end position="92"/>
    </location>
</feature>
<feature type="signal peptide" evidence="2">
    <location>
        <begin position="1"/>
        <end position="23"/>
    </location>
</feature>
<name>A0A9P3HBM4_9FUNG</name>
<comment type="caution">
    <text evidence="3">The sequence shown here is derived from an EMBL/GenBank/DDBJ whole genome shotgun (WGS) entry which is preliminary data.</text>
</comment>
<feature type="region of interest" description="Disordered" evidence="1">
    <location>
        <begin position="25"/>
        <end position="96"/>
    </location>
</feature>
<evidence type="ECO:0008006" key="5">
    <source>
        <dbReference type="Google" id="ProtNLM"/>
    </source>
</evidence>
<feature type="compositionally biased region" description="Low complexity" evidence="1">
    <location>
        <begin position="25"/>
        <end position="53"/>
    </location>
</feature>
<dbReference type="AlphaFoldDB" id="A0A9P3HBM4"/>
<dbReference type="PANTHER" id="PTHR37049:SF4">
    <property type="entry name" value="RHODANESE DOMAIN-CONTAINING PROTEIN"/>
    <property type="match status" value="1"/>
</dbReference>
<protein>
    <recommendedName>
        <fullName evidence="5">Tail specific protease domain-containing protein</fullName>
    </recommendedName>
</protein>
<dbReference type="PANTHER" id="PTHR37049">
    <property type="entry name" value="PEPTIDASE S41 FAMILY PROTEIN"/>
    <property type="match status" value="1"/>
</dbReference>
<keyword evidence="4" id="KW-1185">Reference proteome</keyword>
<reference evidence="3" key="2">
    <citation type="journal article" date="2022" name="Microbiol. Resour. Announc.">
        <title>Whole-Genome Sequence of Entomortierella parvispora E1425, a Mucoromycotan Fungus Associated with Burkholderiaceae-Related Endosymbiotic Bacteria.</title>
        <authorList>
            <person name="Herlambang A."/>
            <person name="Guo Y."/>
            <person name="Takashima Y."/>
            <person name="Narisawa K."/>
            <person name="Ohta H."/>
            <person name="Nishizawa T."/>
        </authorList>
    </citation>
    <scope>NUCLEOTIDE SEQUENCE</scope>
    <source>
        <strain evidence="3">E1425</strain>
    </source>
</reference>
<feature type="chain" id="PRO_5040458245" description="Tail specific protease domain-containing protein" evidence="2">
    <location>
        <begin position="24"/>
        <end position="736"/>
    </location>
</feature>
<dbReference type="InterPro" id="IPR029045">
    <property type="entry name" value="ClpP/crotonase-like_dom_sf"/>
</dbReference>
<dbReference type="SUPFAM" id="SSF52096">
    <property type="entry name" value="ClpP/crotonase"/>
    <property type="match status" value="1"/>
</dbReference>
<evidence type="ECO:0000256" key="1">
    <source>
        <dbReference type="SAM" id="MobiDB-lite"/>
    </source>
</evidence>
<keyword evidence="2" id="KW-0732">Signal</keyword>
<dbReference type="EMBL" id="BQFW01000008">
    <property type="protein sequence ID" value="GJJ73483.1"/>
    <property type="molecule type" value="Genomic_DNA"/>
</dbReference>
<organism evidence="3 4">
    <name type="scientific">Entomortierella parvispora</name>
    <dbReference type="NCBI Taxonomy" id="205924"/>
    <lineage>
        <taxon>Eukaryota</taxon>
        <taxon>Fungi</taxon>
        <taxon>Fungi incertae sedis</taxon>
        <taxon>Mucoromycota</taxon>
        <taxon>Mortierellomycotina</taxon>
        <taxon>Mortierellomycetes</taxon>
        <taxon>Mortierellales</taxon>
        <taxon>Mortierellaceae</taxon>
        <taxon>Entomortierella</taxon>
    </lineage>
</organism>
<dbReference type="OrthoDB" id="27214at2759"/>
<dbReference type="Gene3D" id="3.90.226.10">
    <property type="entry name" value="2-enoyl-CoA Hydratase, Chain A, domain 1"/>
    <property type="match status" value="1"/>
</dbReference>